<reference evidence="2 3" key="1">
    <citation type="submission" date="2018-06" db="EMBL/GenBank/DDBJ databases">
        <authorList>
            <consortium name="Pathogen Informatics"/>
            <person name="Doyle S."/>
        </authorList>
    </citation>
    <scope>NUCLEOTIDE SEQUENCE [LARGE SCALE GENOMIC DNA]</scope>
    <source>
        <strain evidence="2 3">NCTC11085</strain>
    </source>
</reference>
<dbReference type="Pfam" id="PF04266">
    <property type="entry name" value="ASCH"/>
    <property type="match status" value="1"/>
</dbReference>
<feature type="domain" description="ASCH" evidence="1">
    <location>
        <begin position="6"/>
        <end position="64"/>
    </location>
</feature>
<dbReference type="InterPro" id="IPR007374">
    <property type="entry name" value="ASCH_domain"/>
</dbReference>
<gene>
    <name evidence="2" type="ORF">NCTC11085_01403</name>
</gene>
<accession>A0A2X3VNL9</accession>
<protein>
    <submittedName>
        <fullName evidence="2">Uncharacterized conserved protein</fullName>
    </submittedName>
</protein>
<evidence type="ECO:0000313" key="3">
    <source>
        <dbReference type="Proteomes" id="UP000249623"/>
    </source>
</evidence>
<dbReference type="Proteomes" id="UP000249623">
    <property type="component" value="Chromosome 1"/>
</dbReference>
<proteinExistence type="predicted"/>
<dbReference type="RefSeq" id="WP_002924281.1">
    <property type="nucleotide sequence ID" value="NZ_CP071430.1"/>
</dbReference>
<evidence type="ECO:0000259" key="1">
    <source>
        <dbReference type="Pfam" id="PF04266"/>
    </source>
</evidence>
<evidence type="ECO:0000313" key="2">
    <source>
        <dbReference type="EMBL" id="SQF35027.1"/>
    </source>
</evidence>
<name>A0A2X3VNL9_STRSA</name>
<dbReference type="SUPFAM" id="SSF88697">
    <property type="entry name" value="PUA domain-like"/>
    <property type="match status" value="1"/>
</dbReference>
<organism evidence="2 3">
    <name type="scientific">Streptococcus sanguinis</name>
    <dbReference type="NCBI Taxonomy" id="1305"/>
    <lineage>
        <taxon>Bacteria</taxon>
        <taxon>Bacillati</taxon>
        <taxon>Bacillota</taxon>
        <taxon>Bacilli</taxon>
        <taxon>Lactobacillales</taxon>
        <taxon>Streptococcaceae</taxon>
        <taxon>Streptococcus</taxon>
    </lineage>
</organism>
<dbReference type="AlphaFoldDB" id="A0A2X3VNL9"/>
<dbReference type="EMBL" id="LS483346">
    <property type="protein sequence ID" value="SQF35027.1"/>
    <property type="molecule type" value="Genomic_DNA"/>
</dbReference>
<dbReference type="InterPro" id="IPR015947">
    <property type="entry name" value="PUA-like_sf"/>
</dbReference>
<sequence length="175" mass="20314">MNEIILSFKPEFFKALLTGKKHFEYRSRIPEKETVAYLYLSSPVKMIVGKIVLGQRNNIQHFLENSDLANSSRSYLEKHLQEGAKYFSPIYSLSLLDSPISLKQAKELSPRFNAPQGYSYMSNYKELNDFLEKSVFSIFEINSSNDLDLLGLFTKDIVKNYEQEIATPLYLEQYI</sequence>